<dbReference type="GO" id="GO:0005634">
    <property type="term" value="C:nucleus"/>
    <property type="evidence" value="ECO:0007669"/>
    <property type="project" value="UniProtKB-SubCell"/>
</dbReference>
<evidence type="ECO:0000259" key="14">
    <source>
        <dbReference type="PROSITE" id="PS51192"/>
    </source>
</evidence>
<dbReference type="GO" id="GO:0042393">
    <property type="term" value="F:histone binding"/>
    <property type="evidence" value="ECO:0007669"/>
    <property type="project" value="TreeGrafter"/>
</dbReference>
<dbReference type="SMART" id="SM00298">
    <property type="entry name" value="CHROMO"/>
    <property type="match status" value="2"/>
</dbReference>
<dbReference type="InterPro" id="IPR027417">
    <property type="entry name" value="P-loop_NTPase"/>
</dbReference>
<evidence type="ECO:0000256" key="8">
    <source>
        <dbReference type="ARBA" id="ARBA00022840"/>
    </source>
</evidence>
<feature type="region of interest" description="Disordered" evidence="11">
    <location>
        <begin position="944"/>
        <end position="966"/>
    </location>
</feature>
<dbReference type="PROSITE" id="PS50016">
    <property type="entry name" value="ZF_PHD_2"/>
    <property type="match status" value="1"/>
</dbReference>
<evidence type="ECO:0000256" key="1">
    <source>
        <dbReference type="ARBA" id="ARBA00004123"/>
    </source>
</evidence>
<comment type="subcellular location">
    <subcellularLocation>
        <location evidence="1">Nucleus</location>
    </subcellularLocation>
</comment>
<feature type="compositionally biased region" description="Basic and acidic residues" evidence="11">
    <location>
        <begin position="255"/>
        <end position="270"/>
    </location>
</feature>
<feature type="domain" description="Chromo" evidence="12">
    <location>
        <begin position="190"/>
        <end position="249"/>
    </location>
</feature>
<dbReference type="STRING" id="3469.A0A4Y7L5G1"/>
<evidence type="ECO:0000259" key="12">
    <source>
        <dbReference type="PROSITE" id="PS50013"/>
    </source>
</evidence>
<feature type="region of interest" description="Disordered" evidence="11">
    <location>
        <begin position="13"/>
        <end position="42"/>
    </location>
</feature>
<evidence type="ECO:0008006" key="18">
    <source>
        <dbReference type="Google" id="ProtNLM"/>
    </source>
</evidence>
<dbReference type="Pfam" id="PF00385">
    <property type="entry name" value="Chromo"/>
    <property type="match status" value="2"/>
</dbReference>
<feature type="compositionally biased region" description="Basic and acidic residues" evidence="11">
    <location>
        <begin position="29"/>
        <end position="42"/>
    </location>
</feature>
<dbReference type="GO" id="GO:0003677">
    <property type="term" value="F:DNA binding"/>
    <property type="evidence" value="ECO:0007669"/>
    <property type="project" value="InterPro"/>
</dbReference>
<dbReference type="InterPro" id="IPR023780">
    <property type="entry name" value="Chromo_domain"/>
</dbReference>
<dbReference type="Gene3D" id="3.30.40.10">
    <property type="entry name" value="Zinc/RING finger domain, C3HC4 (zinc finger)"/>
    <property type="match status" value="1"/>
</dbReference>
<dbReference type="SUPFAM" id="SSF54160">
    <property type="entry name" value="Chromo domain-like"/>
    <property type="match status" value="2"/>
</dbReference>
<evidence type="ECO:0000313" key="16">
    <source>
        <dbReference type="EMBL" id="RZC79509.1"/>
    </source>
</evidence>
<feature type="region of interest" description="Disordered" evidence="11">
    <location>
        <begin position="239"/>
        <end position="270"/>
    </location>
</feature>
<dbReference type="Pfam" id="PF00628">
    <property type="entry name" value="PHD"/>
    <property type="match status" value="1"/>
</dbReference>
<feature type="domain" description="Chromo" evidence="12">
    <location>
        <begin position="98"/>
        <end position="180"/>
    </location>
</feature>
<dbReference type="InterPro" id="IPR001650">
    <property type="entry name" value="Helicase_C-like"/>
</dbReference>
<dbReference type="GO" id="GO:0005524">
    <property type="term" value="F:ATP binding"/>
    <property type="evidence" value="ECO:0007669"/>
    <property type="project" value="UniProtKB-KW"/>
</dbReference>
<dbReference type="Gene3D" id="3.40.50.10810">
    <property type="entry name" value="Tandem AAA-ATPase domain"/>
    <property type="match status" value="1"/>
</dbReference>
<dbReference type="InterPro" id="IPR049730">
    <property type="entry name" value="SNF2/RAD54-like_C"/>
</dbReference>
<dbReference type="InterPro" id="IPR019786">
    <property type="entry name" value="Zinc_finger_PHD-type_CS"/>
</dbReference>
<dbReference type="Gramene" id="RZC79509">
    <property type="protein sequence ID" value="RZC79509"/>
    <property type="gene ID" value="C5167_003801"/>
</dbReference>
<keyword evidence="4" id="KW-0547">Nucleotide-binding</keyword>
<keyword evidence="5 10" id="KW-0863">Zinc-finger</keyword>
<evidence type="ECO:0000313" key="17">
    <source>
        <dbReference type="Proteomes" id="UP000316621"/>
    </source>
</evidence>
<dbReference type="SMART" id="SM00487">
    <property type="entry name" value="DEXDc"/>
    <property type="match status" value="1"/>
</dbReference>
<proteinExistence type="predicted"/>
<dbReference type="Gene3D" id="2.40.50.40">
    <property type="match status" value="2"/>
</dbReference>
<dbReference type="SUPFAM" id="SSF52540">
    <property type="entry name" value="P-loop containing nucleoside triphosphate hydrolases"/>
    <property type="match status" value="2"/>
</dbReference>
<dbReference type="CDD" id="cd18660">
    <property type="entry name" value="CD1_tandem"/>
    <property type="match status" value="1"/>
</dbReference>
<dbReference type="InterPro" id="IPR019787">
    <property type="entry name" value="Znf_PHD-finger"/>
</dbReference>
<evidence type="ECO:0000256" key="3">
    <source>
        <dbReference type="ARBA" id="ARBA00022737"/>
    </source>
</evidence>
<dbReference type="CDD" id="cd18793">
    <property type="entry name" value="SF2_C_SNF"/>
    <property type="match status" value="1"/>
</dbReference>
<dbReference type="InterPro" id="IPR001965">
    <property type="entry name" value="Znf_PHD"/>
</dbReference>
<dbReference type="Pfam" id="PF00176">
    <property type="entry name" value="SNF2-rel_dom"/>
    <property type="match status" value="1"/>
</dbReference>
<name>A0A4Y7L5G1_PAPSO</name>
<evidence type="ECO:0000256" key="7">
    <source>
        <dbReference type="ARBA" id="ARBA00022833"/>
    </source>
</evidence>
<dbReference type="InterPro" id="IPR038718">
    <property type="entry name" value="SNF2-like_sf"/>
</dbReference>
<dbReference type="GO" id="GO:0008270">
    <property type="term" value="F:zinc ion binding"/>
    <property type="evidence" value="ECO:0007669"/>
    <property type="project" value="UniProtKB-KW"/>
</dbReference>
<evidence type="ECO:0000256" key="5">
    <source>
        <dbReference type="ARBA" id="ARBA00022771"/>
    </source>
</evidence>
<keyword evidence="2" id="KW-0479">Metal-binding</keyword>
<evidence type="ECO:0000256" key="9">
    <source>
        <dbReference type="ARBA" id="ARBA00023242"/>
    </source>
</evidence>
<keyword evidence="6" id="KW-0378">Hydrolase</keyword>
<evidence type="ECO:0000256" key="10">
    <source>
        <dbReference type="PROSITE-ProRule" id="PRU00146"/>
    </source>
</evidence>
<dbReference type="CDD" id="cd18659">
    <property type="entry name" value="CD2_tandem"/>
    <property type="match status" value="1"/>
</dbReference>
<dbReference type="InterPro" id="IPR009463">
    <property type="entry name" value="DUF1087"/>
</dbReference>
<feature type="compositionally biased region" description="Polar residues" evidence="11">
    <location>
        <begin position="240"/>
        <end position="253"/>
    </location>
</feature>
<dbReference type="PROSITE" id="PS01359">
    <property type="entry name" value="ZF_PHD_1"/>
    <property type="match status" value="1"/>
</dbReference>
<evidence type="ECO:0000259" key="13">
    <source>
        <dbReference type="PROSITE" id="PS50016"/>
    </source>
</evidence>
<feature type="region of interest" description="Disordered" evidence="11">
    <location>
        <begin position="1469"/>
        <end position="1512"/>
    </location>
</feature>
<keyword evidence="8" id="KW-0067">ATP-binding</keyword>
<dbReference type="PROSITE" id="PS51194">
    <property type="entry name" value="HELICASE_CTER"/>
    <property type="match status" value="1"/>
</dbReference>
<dbReference type="EMBL" id="CM010723">
    <property type="protein sequence ID" value="RZC79509.1"/>
    <property type="molecule type" value="Genomic_DNA"/>
</dbReference>
<gene>
    <name evidence="16" type="ORF">C5167_003801</name>
</gene>
<dbReference type="InterPro" id="IPR013083">
    <property type="entry name" value="Znf_RING/FYVE/PHD"/>
</dbReference>
<dbReference type="SMART" id="SM01147">
    <property type="entry name" value="DUF1087"/>
    <property type="match status" value="1"/>
</dbReference>
<dbReference type="InterPro" id="IPR009462">
    <property type="entry name" value="CHD_II_SANT-like"/>
</dbReference>
<dbReference type="GO" id="GO:0003682">
    <property type="term" value="F:chromatin binding"/>
    <property type="evidence" value="ECO:0007669"/>
    <property type="project" value="TreeGrafter"/>
</dbReference>
<protein>
    <recommendedName>
        <fullName evidence="18">CHD3-type chromatin-remodeling factor PICKLE</fullName>
    </recommendedName>
</protein>
<feature type="domain" description="PHD-type" evidence="13">
    <location>
        <begin position="50"/>
        <end position="96"/>
    </location>
</feature>
<feature type="domain" description="Helicase C-terminal" evidence="15">
    <location>
        <begin position="611"/>
        <end position="772"/>
    </location>
</feature>
<dbReference type="Pfam" id="PF06461">
    <property type="entry name" value="CHDII_SANT-like"/>
    <property type="match status" value="1"/>
</dbReference>
<dbReference type="OMA" id="YNEMCKL"/>
<dbReference type="InterPro" id="IPR016197">
    <property type="entry name" value="Chromo-like_dom_sf"/>
</dbReference>
<dbReference type="InterPro" id="IPR014001">
    <property type="entry name" value="Helicase_ATP-bd"/>
</dbReference>
<keyword evidence="3" id="KW-0677">Repeat</keyword>
<dbReference type="PANTHER" id="PTHR45623:SF17">
    <property type="entry name" value="CHROMODOMAIN-HELICASE-DNA-BINDING PROTEIN 3-RELATED"/>
    <property type="match status" value="1"/>
</dbReference>
<dbReference type="SMART" id="SM00249">
    <property type="entry name" value="PHD"/>
    <property type="match status" value="1"/>
</dbReference>
<evidence type="ECO:0000256" key="11">
    <source>
        <dbReference type="SAM" id="MobiDB-lite"/>
    </source>
</evidence>
<dbReference type="InterPro" id="IPR000953">
    <property type="entry name" value="Chromo/chromo_shadow_dom"/>
</dbReference>
<dbReference type="Proteomes" id="UP000316621">
    <property type="component" value="Chromosome 9"/>
</dbReference>
<dbReference type="PROSITE" id="PS50013">
    <property type="entry name" value="CHROMO_2"/>
    <property type="match status" value="2"/>
</dbReference>
<feature type="compositionally biased region" description="Low complexity" evidence="11">
    <location>
        <begin position="1477"/>
        <end position="1494"/>
    </location>
</feature>
<reference evidence="16 17" key="1">
    <citation type="journal article" date="2018" name="Science">
        <title>The opium poppy genome and morphinan production.</title>
        <authorList>
            <person name="Guo L."/>
            <person name="Winzer T."/>
            <person name="Yang X."/>
            <person name="Li Y."/>
            <person name="Ning Z."/>
            <person name="He Z."/>
            <person name="Teodor R."/>
            <person name="Lu Y."/>
            <person name="Bowser T.A."/>
            <person name="Graham I.A."/>
            <person name="Ye K."/>
        </authorList>
    </citation>
    <scope>NUCLEOTIDE SEQUENCE [LARGE SCALE GENOMIC DNA]</scope>
    <source>
        <strain evidence="17">cv. HN1</strain>
        <tissue evidence="16">Leaves</tissue>
    </source>
</reference>
<keyword evidence="17" id="KW-1185">Reference proteome</keyword>
<sequence>MSSLVERLRIRSDRRPSYNIDESDDEADFEQRSGRTQENPERYVRTDAKADSCQGCGENGDLLECETCTYAYHSKCLLPPLRSPPNSWKCPECLSPLNDIDKILDCEMRPTVAEDSDASKLGSKQIFVKQYLVKWKGLSYLHCTWVPEKEFLKAFKAHPGLRTKVNNFNNKSTTANNSEDDFVAIRPEWTTVDRILASRQNGDEREFLVKWKELGYDECYWEVESDISAFEPEIKRFDGINSQSRNPSSSKQKNAIRDAKEAKKKPKEFQHYERSPDFLTGGSLHPYQLEGLNFLRFSWSKQTHVILADEMGLGKTIQSIAFLGSLFEENLYPHLVVAPLSTLRNWEREFATWAPHMNVVMYVGSSAARSVIREYEFYFPKGQSKKLKKKKAGQVLSESKQDRIKFDVLLTSYEMINLDSASLKPIKWECVIVDEGHRLKNKDSKLFISLKQYSSNHRTLLTGTPLQNNLDELFMLMHFLDAGKFSSLEEFQEEFKDINQEEQIARLHRMLAPHLLRRVKKDVLKEMPPKKELILRVELSSKQKEYYKAILTRNYEILTRKGGGHISLINVVMELRKLCCHAYMLDGVEPDIEDPNEAYRQLLDTSGKLHLLDKMMVKLKEQGHRVLIYTQFQHMLDLLEDYCIYKKWLYERIDGKVSGAERQVRIDRFNANNSSRFCFLLSTRAGGLGINLATADTVIIYDSDWNPHADLQAMARAHRLGQTNKVMIYRLITRGTIEERMMQLTKKKMVLEHLVVGKLKAQNINQEELDDIIRYGSKELFADESDEAGKARQIHYDAAAIDRLLDRDQAGAEEATVDDVVDDGGFLKAFKAKFSEDLDGKVANFEYIDEVQAAAEAEAQKASMLNKPAASNTETKVYWEDLLKDRYEEHKVEEFTAMGKGKRSRKQMVSVEEDDLAGLEDASSDEEFDVTEADWVNAEMISAGTAAGKRPQSKKKARADTSGPIPLMEGEGNSFRVLGFNQSQRAAFVQILMRFGVGDYDWVEFAPRLKQKAYEEIKEYGTLFLSHITEEINDAPCFSDLGLSSGFATDGVPKEGLRIQDVLVRMAVLMLIKEKASNYLVEIFLLHMVALMLEGYNSIPHLKLSYLQVVQLQQEQPGNPLFAENIISRYPGLKNGKSWREEHDLLLLHAVLNVEDMVEFESEMRSLQHGYGRWQNIVDDKDLHLQEIICQEQNLPFINTSQMNAGVNPVNPEMTSNKQSMGSGGVNDFKSDFALGIAENANRAQVFQDPSMLYNFREMQRRLVEFIKKRVLLLEKGLNAEYQKVYFGDDQPNEVSNGSPNVVDVESPTSLGNNAQTGEPLPPIEPIGKPITAGTLEELKTVACDDSSDRINMGRLYNELCKVVGEDIQESVQPQDGNKPAGFTLKESISRIEAIKEDLQHIFTPPNTTPSSEEIKVVSDQSAQDTVSGGECLTRKNGDDFKVGEKFDSLPKVSEADSEPPSALLNAVKDSSEVAESNDSSIPVSSSVEGSVDVDMADTEPKRSGGVIVLED</sequence>
<dbReference type="SMART" id="SM01146">
    <property type="entry name" value="DUF1086"/>
    <property type="match status" value="1"/>
</dbReference>
<dbReference type="Pfam" id="PF00271">
    <property type="entry name" value="Helicase_C"/>
    <property type="match status" value="1"/>
</dbReference>
<dbReference type="GO" id="GO:0140658">
    <property type="term" value="F:ATP-dependent chromatin remodeler activity"/>
    <property type="evidence" value="ECO:0007669"/>
    <property type="project" value="TreeGrafter"/>
</dbReference>
<evidence type="ECO:0000256" key="4">
    <source>
        <dbReference type="ARBA" id="ARBA00022741"/>
    </source>
</evidence>
<evidence type="ECO:0000259" key="15">
    <source>
        <dbReference type="PROSITE" id="PS51194"/>
    </source>
</evidence>
<dbReference type="GO" id="GO:0016887">
    <property type="term" value="F:ATP hydrolysis activity"/>
    <property type="evidence" value="ECO:0007669"/>
    <property type="project" value="TreeGrafter"/>
</dbReference>
<dbReference type="PANTHER" id="PTHR45623">
    <property type="entry name" value="CHROMODOMAIN-HELICASE-DNA-BINDING PROTEIN 3-RELATED-RELATED"/>
    <property type="match status" value="1"/>
</dbReference>
<evidence type="ECO:0000256" key="2">
    <source>
        <dbReference type="ARBA" id="ARBA00022723"/>
    </source>
</evidence>
<keyword evidence="7" id="KW-0862">Zinc</keyword>
<keyword evidence="9" id="KW-0539">Nucleus</keyword>
<dbReference type="GO" id="GO:0000785">
    <property type="term" value="C:chromatin"/>
    <property type="evidence" value="ECO:0007669"/>
    <property type="project" value="TreeGrafter"/>
</dbReference>
<dbReference type="Pfam" id="PF06465">
    <property type="entry name" value="DUF1087"/>
    <property type="match status" value="1"/>
</dbReference>
<organism evidence="16 17">
    <name type="scientific">Papaver somniferum</name>
    <name type="common">Opium poppy</name>
    <dbReference type="NCBI Taxonomy" id="3469"/>
    <lineage>
        <taxon>Eukaryota</taxon>
        <taxon>Viridiplantae</taxon>
        <taxon>Streptophyta</taxon>
        <taxon>Embryophyta</taxon>
        <taxon>Tracheophyta</taxon>
        <taxon>Spermatophyta</taxon>
        <taxon>Magnoliopsida</taxon>
        <taxon>Ranunculales</taxon>
        <taxon>Papaveraceae</taxon>
        <taxon>Papaveroideae</taxon>
        <taxon>Papaver</taxon>
    </lineage>
</organism>
<dbReference type="InterPro" id="IPR000330">
    <property type="entry name" value="SNF2_N"/>
</dbReference>
<evidence type="ECO:0000256" key="6">
    <source>
        <dbReference type="ARBA" id="ARBA00022801"/>
    </source>
</evidence>
<dbReference type="Gene3D" id="3.40.50.300">
    <property type="entry name" value="P-loop containing nucleotide triphosphate hydrolases"/>
    <property type="match status" value="1"/>
</dbReference>
<dbReference type="SMART" id="SM00490">
    <property type="entry name" value="HELICc"/>
    <property type="match status" value="1"/>
</dbReference>
<accession>A0A4Y7L5G1</accession>
<dbReference type="PROSITE" id="PS51192">
    <property type="entry name" value="HELICASE_ATP_BIND_1"/>
    <property type="match status" value="1"/>
</dbReference>
<feature type="domain" description="Helicase ATP-binding" evidence="14">
    <location>
        <begin position="296"/>
        <end position="483"/>
    </location>
</feature>